<keyword evidence="3" id="KW-1185">Reference proteome</keyword>
<dbReference type="HOGENOM" id="CLU_196902_0_0_6"/>
<dbReference type="KEGG" id="pre:PCA10_13950"/>
<dbReference type="EMBL" id="AP013068">
    <property type="protein sequence ID" value="BAN47127.1"/>
    <property type="molecule type" value="Genomic_DNA"/>
</dbReference>
<dbReference type="RefSeq" id="WP_016491329.1">
    <property type="nucleotide sequence ID" value="NC_021499.1"/>
</dbReference>
<keyword evidence="1" id="KW-1133">Transmembrane helix</keyword>
<organism evidence="2 3">
    <name type="scientific">Metapseudomonas resinovorans NBRC 106553</name>
    <dbReference type="NCBI Taxonomy" id="1245471"/>
    <lineage>
        <taxon>Bacteria</taxon>
        <taxon>Pseudomonadati</taxon>
        <taxon>Pseudomonadota</taxon>
        <taxon>Gammaproteobacteria</taxon>
        <taxon>Pseudomonadales</taxon>
        <taxon>Pseudomonadaceae</taxon>
        <taxon>Metapseudomonas</taxon>
    </lineage>
</organism>
<accession>S6ADB6</accession>
<keyword evidence="1" id="KW-0472">Membrane</keyword>
<evidence type="ECO:0000313" key="2">
    <source>
        <dbReference type="EMBL" id="BAN47127.1"/>
    </source>
</evidence>
<evidence type="ECO:0000313" key="3">
    <source>
        <dbReference type="Proteomes" id="UP000015503"/>
    </source>
</evidence>
<reference evidence="2 3" key="1">
    <citation type="journal article" date="2013" name="Genome Announc.">
        <title>Complete Genome Sequence of the Carbazole Degrader Pseudomonas resinovorans Strain CA10 (NBRC 106553).</title>
        <authorList>
            <person name="Shintani M."/>
            <person name="Hosoyama A."/>
            <person name="Ohji S."/>
            <person name="Tsuchikane K."/>
            <person name="Takarada H."/>
            <person name="Yamazoe A."/>
            <person name="Fujita N."/>
            <person name="Nojiri H."/>
        </authorList>
    </citation>
    <scope>NUCLEOTIDE SEQUENCE [LARGE SCALE GENOMIC DNA]</scope>
    <source>
        <strain evidence="2 3">NBRC 106553</strain>
    </source>
</reference>
<dbReference type="Proteomes" id="UP000015503">
    <property type="component" value="Chromosome"/>
</dbReference>
<dbReference type="PATRIC" id="fig|1245471.3.peg.1413"/>
<dbReference type="OrthoDB" id="7068291at2"/>
<dbReference type="eggNOG" id="ENOG5033CEE">
    <property type="taxonomic scope" value="Bacteria"/>
</dbReference>
<protein>
    <recommendedName>
        <fullName evidence="4">Lipopolysaccharide assembly protein A domain-containing protein</fullName>
    </recommendedName>
</protein>
<sequence>MSRYLYIALIVLCAGIALLLKVQNMETATVSLLNMSVTLPTSILVLSVYVLGMFTGGFVFGLLRSWINKATARPN</sequence>
<dbReference type="STRING" id="1245471.PCA10_13950"/>
<feature type="transmembrane region" description="Helical" evidence="1">
    <location>
        <begin position="43"/>
        <end position="63"/>
    </location>
</feature>
<name>S6ADB6_METRE</name>
<evidence type="ECO:0000256" key="1">
    <source>
        <dbReference type="SAM" id="Phobius"/>
    </source>
</evidence>
<dbReference type="AlphaFoldDB" id="S6ADB6"/>
<gene>
    <name evidence="2" type="ORF">PCA10_13950</name>
</gene>
<proteinExistence type="predicted"/>
<evidence type="ECO:0008006" key="4">
    <source>
        <dbReference type="Google" id="ProtNLM"/>
    </source>
</evidence>
<keyword evidence="1" id="KW-0812">Transmembrane</keyword>